<dbReference type="EMBL" id="CP134184">
    <property type="protein sequence ID" value="WPA95943.1"/>
    <property type="molecule type" value="Genomic_DNA"/>
</dbReference>
<keyword evidence="5" id="KW-1185">Reference proteome</keyword>
<evidence type="ECO:0000313" key="5">
    <source>
        <dbReference type="Proteomes" id="UP001302367"/>
    </source>
</evidence>
<feature type="compositionally biased region" description="Basic and acidic residues" evidence="1">
    <location>
        <begin position="138"/>
        <end position="156"/>
    </location>
</feature>
<organism evidence="2 4">
    <name type="scientific">Cercospora beticola</name>
    <name type="common">Sugarbeet leaf spot fungus</name>
    <dbReference type="NCBI Taxonomy" id="122368"/>
    <lineage>
        <taxon>Eukaryota</taxon>
        <taxon>Fungi</taxon>
        <taxon>Dikarya</taxon>
        <taxon>Ascomycota</taxon>
        <taxon>Pezizomycotina</taxon>
        <taxon>Dothideomycetes</taxon>
        <taxon>Dothideomycetidae</taxon>
        <taxon>Mycosphaerellales</taxon>
        <taxon>Mycosphaerellaceae</taxon>
        <taxon>Cercospora</taxon>
    </lineage>
</organism>
<dbReference type="EMBL" id="LKMD01000100">
    <property type="protein sequence ID" value="PIB01093.1"/>
    <property type="molecule type" value="Genomic_DNA"/>
</dbReference>
<reference evidence="3 5" key="2">
    <citation type="submission" date="2023-09" db="EMBL/GenBank/DDBJ databases">
        <title>Complete-Gapless Cercospora beticola genome.</title>
        <authorList>
            <person name="Wyatt N.A."/>
            <person name="Spanner R.E."/>
            <person name="Bolton M.D."/>
        </authorList>
    </citation>
    <scope>NUCLEOTIDE SEQUENCE [LARGE SCALE GENOMIC DNA]</scope>
    <source>
        <strain evidence="3">Cb09-40</strain>
    </source>
</reference>
<name>A0A2G5I9D2_CERBT</name>
<evidence type="ECO:0000313" key="4">
    <source>
        <dbReference type="Proteomes" id="UP000230605"/>
    </source>
</evidence>
<evidence type="ECO:0000313" key="3">
    <source>
        <dbReference type="EMBL" id="WPA95943.1"/>
    </source>
</evidence>
<dbReference type="CDD" id="cd23703">
    <property type="entry name" value="mS26_PET12"/>
    <property type="match status" value="1"/>
</dbReference>
<dbReference type="Proteomes" id="UP001302367">
    <property type="component" value="Chromosome 1"/>
</dbReference>
<evidence type="ECO:0000256" key="1">
    <source>
        <dbReference type="SAM" id="MobiDB-lite"/>
    </source>
</evidence>
<dbReference type="AlphaFoldDB" id="A0A2G5I9D2"/>
<dbReference type="Proteomes" id="UP000230605">
    <property type="component" value="Chromosome 1"/>
</dbReference>
<protein>
    <submittedName>
        <fullName evidence="2">Uncharacterized protein</fullName>
    </submittedName>
</protein>
<accession>A0A2G5I9D2</accession>
<reference evidence="2 4" key="1">
    <citation type="submission" date="2015-10" db="EMBL/GenBank/DDBJ databases">
        <title>The cercosporin biosynthetic gene cluster was horizontally transferred to several fungal lineages and shown to be expanded in Cercospora beticola based on microsynteny with recipient genomes.</title>
        <authorList>
            <person name="De Jonge R."/>
            <person name="Ebert M.K."/>
            <person name="Suttle J.C."/>
            <person name="Jurick Ii W.M."/>
            <person name="Secor G.A."/>
            <person name="Thomma B.P."/>
            <person name="Van De Peer Y."/>
            <person name="Bolton M.D."/>
        </authorList>
    </citation>
    <scope>NUCLEOTIDE SEQUENCE [LARGE SCALE GENOMIC DNA]</scope>
    <source>
        <strain evidence="2 4">09-40</strain>
    </source>
</reference>
<feature type="region of interest" description="Disordered" evidence="1">
    <location>
        <begin position="120"/>
        <end position="156"/>
    </location>
</feature>
<dbReference type="InterPro" id="IPR058940">
    <property type="entry name" value="mS26_fungi"/>
</dbReference>
<dbReference type="Pfam" id="PF26163">
    <property type="entry name" value="mS26"/>
    <property type="match status" value="1"/>
</dbReference>
<proteinExistence type="predicted"/>
<sequence length="311" mass="35050">MPPRASLSTLSAWKCPQCTARPFSTTTRQLAVGPEHPRFVEIPEPPQQTVPYNPPVKGVLPVPRNVFAGTPKDLSSDEQIALATKPPAREKKVAPRSREEWKVKMSELRRQNLREGLKSLKARQQSEEQRVAARSRAKQAERMKQLNMPEREDERLTAPSNNLDLDALFNKPIPDPTREERLERKRLNLEADLLRRQEERMDALHSLYMNARDFIVTPQQLDKAVDAAFGTPEKPVGFGASMGAWDSVGTGKSIWAEGRPARVQDMLRRAKNAPSDRAMDDAAGYSGINKDRIRRIAESLTGGKMDKEARQ</sequence>
<feature type="compositionally biased region" description="Basic and acidic residues" evidence="1">
    <location>
        <begin position="120"/>
        <end position="131"/>
    </location>
</feature>
<dbReference type="OrthoDB" id="5223508at2759"/>
<gene>
    <name evidence="2" type="ORF">CB0940_00524</name>
    <name evidence="3" type="ORF">RHO25_000547</name>
</gene>
<evidence type="ECO:0000313" key="2">
    <source>
        <dbReference type="EMBL" id="PIB01093.1"/>
    </source>
</evidence>